<dbReference type="Proteomes" id="UP000008177">
    <property type="component" value="Unplaced contigs"/>
</dbReference>
<sequence length="55" mass="6295">MNTVTAVRVTLEVKSITDELSITFLESLWVDSDSEMKRWGDIDRVCQDYALHYGG</sequence>
<evidence type="ECO:0000313" key="2">
    <source>
        <dbReference type="Proteomes" id="UP000008177"/>
    </source>
</evidence>
<dbReference type="HOGENOM" id="CLU_3032059_0_0_1"/>
<dbReference type="InParanoid" id="G2XVI6"/>
<gene>
    <name evidence="1" type="ORF">BofuT4_uP054070.1</name>
</gene>
<evidence type="ECO:0000313" key="1">
    <source>
        <dbReference type="EMBL" id="CCD44506.1"/>
    </source>
</evidence>
<proteinExistence type="predicted"/>
<accession>G2XVI6</accession>
<reference evidence="2" key="1">
    <citation type="journal article" date="2011" name="PLoS Genet.">
        <title>Genomic analysis of the necrotrophic fungal pathogens Sclerotinia sclerotiorum and Botrytis cinerea.</title>
        <authorList>
            <person name="Amselem J."/>
            <person name="Cuomo C.A."/>
            <person name="van Kan J.A."/>
            <person name="Viaud M."/>
            <person name="Benito E.P."/>
            <person name="Couloux A."/>
            <person name="Coutinho P.M."/>
            <person name="de Vries R.P."/>
            <person name="Dyer P.S."/>
            <person name="Fillinger S."/>
            <person name="Fournier E."/>
            <person name="Gout L."/>
            <person name="Hahn M."/>
            <person name="Kohn L."/>
            <person name="Lapalu N."/>
            <person name="Plummer K.M."/>
            <person name="Pradier J.M."/>
            <person name="Quevillon E."/>
            <person name="Sharon A."/>
            <person name="Simon A."/>
            <person name="ten Have A."/>
            <person name="Tudzynski B."/>
            <person name="Tudzynski P."/>
            <person name="Wincker P."/>
            <person name="Andrew M."/>
            <person name="Anthouard V."/>
            <person name="Beever R.E."/>
            <person name="Beffa R."/>
            <person name="Benoit I."/>
            <person name="Bouzid O."/>
            <person name="Brault B."/>
            <person name="Chen Z."/>
            <person name="Choquer M."/>
            <person name="Collemare J."/>
            <person name="Cotton P."/>
            <person name="Danchin E.G."/>
            <person name="Da Silva C."/>
            <person name="Gautier A."/>
            <person name="Giraud C."/>
            <person name="Giraud T."/>
            <person name="Gonzalez C."/>
            <person name="Grossetete S."/>
            <person name="Guldener U."/>
            <person name="Henrissat B."/>
            <person name="Howlett B.J."/>
            <person name="Kodira C."/>
            <person name="Kretschmer M."/>
            <person name="Lappartient A."/>
            <person name="Leroch M."/>
            <person name="Levis C."/>
            <person name="Mauceli E."/>
            <person name="Neuveglise C."/>
            <person name="Oeser B."/>
            <person name="Pearson M."/>
            <person name="Poulain J."/>
            <person name="Poussereau N."/>
            <person name="Quesneville H."/>
            <person name="Rascle C."/>
            <person name="Schumacher J."/>
            <person name="Segurens B."/>
            <person name="Sexton A."/>
            <person name="Silva E."/>
            <person name="Sirven C."/>
            <person name="Soanes D.M."/>
            <person name="Talbot N.J."/>
            <person name="Templeton M."/>
            <person name="Yandava C."/>
            <person name="Yarden O."/>
            <person name="Zeng Q."/>
            <person name="Rollins J.A."/>
            <person name="Lebrun M.H."/>
            <person name="Dickman M."/>
        </authorList>
    </citation>
    <scope>NUCLEOTIDE SEQUENCE [LARGE SCALE GENOMIC DNA]</scope>
    <source>
        <strain evidence="2">T4</strain>
    </source>
</reference>
<protein>
    <submittedName>
        <fullName evidence="1">Uncharacterized protein</fullName>
    </submittedName>
</protein>
<organism evidence="1 2">
    <name type="scientific">Botryotinia fuckeliana (strain T4)</name>
    <name type="common">Noble rot fungus</name>
    <name type="synonym">Botrytis cinerea</name>
    <dbReference type="NCBI Taxonomy" id="999810"/>
    <lineage>
        <taxon>Eukaryota</taxon>
        <taxon>Fungi</taxon>
        <taxon>Dikarya</taxon>
        <taxon>Ascomycota</taxon>
        <taxon>Pezizomycotina</taxon>
        <taxon>Leotiomycetes</taxon>
        <taxon>Helotiales</taxon>
        <taxon>Sclerotiniaceae</taxon>
        <taxon>Botrytis</taxon>
    </lineage>
</organism>
<dbReference type="AlphaFoldDB" id="G2XVI6"/>
<dbReference type="EMBL" id="FQ790271">
    <property type="protein sequence ID" value="CCD44506.1"/>
    <property type="molecule type" value="Genomic_DNA"/>
</dbReference>
<name>G2XVI6_BOTF4</name>